<accession>A0AAV5WCX6</accession>
<evidence type="ECO:0000313" key="1">
    <source>
        <dbReference type="EMBL" id="GMT29555.1"/>
    </source>
</evidence>
<reference evidence="1" key="1">
    <citation type="submission" date="2023-10" db="EMBL/GenBank/DDBJ databases">
        <title>Genome assembly of Pristionchus species.</title>
        <authorList>
            <person name="Yoshida K."/>
            <person name="Sommer R.J."/>
        </authorList>
    </citation>
    <scope>NUCLEOTIDE SEQUENCE</scope>
    <source>
        <strain evidence="1">RS5133</strain>
    </source>
</reference>
<name>A0AAV5WCX6_9BILA</name>
<dbReference type="EMBL" id="BTSY01000005">
    <property type="protein sequence ID" value="GMT29555.1"/>
    <property type="molecule type" value="Genomic_DNA"/>
</dbReference>
<dbReference type="Proteomes" id="UP001432322">
    <property type="component" value="Unassembled WGS sequence"/>
</dbReference>
<feature type="non-terminal residue" evidence="1">
    <location>
        <position position="1"/>
    </location>
</feature>
<keyword evidence="2" id="KW-1185">Reference proteome</keyword>
<evidence type="ECO:0000313" key="2">
    <source>
        <dbReference type="Proteomes" id="UP001432322"/>
    </source>
</evidence>
<protein>
    <submittedName>
        <fullName evidence="1">Uncharacterized protein</fullName>
    </submittedName>
</protein>
<feature type="non-terminal residue" evidence="1">
    <location>
        <position position="114"/>
    </location>
</feature>
<organism evidence="1 2">
    <name type="scientific">Pristionchus fissidentatus</name>
    <dbReference type="NCBI Taxonomy" id="1538716"/>
    <lineage>
        <taxon>Eukaryota</taxon>
        <taxon>Metazoa</taxon>
        <taxon>Ecdysozoa</taxon>
        <taxon>Nematoda</taxon>
        <taxon>Chromadorea</taxon>
        <taxon>Rhabditida</taxon>
        <taxon>Rhabditina</taxon>
        <taxon>Diplogasteromorpha</taxon>
        <taxon>Diplogasteroidea</taxon>
        <taxon>Neodiplogasteridae</taxon>
        <taxon>Pristionchus</taxon>
    </lineage>
</organism>
<sequence>IGLIPSESLLQDSYLLDNLVPHIHSFLCLRLQLSILKSNFDEVPIQLHDLLLATLLQIYHLFSRGTASQFPFQFLTLLPHMTQSHFRCSVVACVFSIFQQLFLQILSSSFLIFD</sequence>
<gene>
    <name evidence="1" type="ORF">PFISCL1PPCAC_20852</name>
</gene>
<comment type="caution">
    <text evidence="1">The sequence shown here is derived from an EMBL/GenBank/DDBJ whole genome shotgun (WGS) entry which is preliminary data.</text>
</comment>
<dbReference type="AlphaFoldDB" id="A0AAV5WCX6"/>
<proteinExistence type="predicted"/>